<dbReference type="Gene3D" id="3.10.105.10">
    <property type="entry name" value="Dipeptide-binding Protein, Domain 3"/>
    <property type="match status" value="1"/>
</dbReference>
<comment type="subcellular location">
    <subcellularLocation>
        <location evidence="1">Cell envelope</location>
    </subcellularLocation>
</comment>
<dbReference type="InterPro" id="IPR039424">
    <property type="entry name" value="SBP_5"/>
</dbReference>
<evidence type="ECO:0000256" key="2">
    <source>
        <dbReference type="ARBA" id="ARBA00005695"/>
    </source>
</evidence>
<sequence length="573" mass="60761">MSPRSSLPDVGRRLPRPTRRRVVGIIAVALAGALALSACSSAGTSTSSASSSSSSSSGSSKADITVAVPALAPSLDGVVGGGCLTLECFEMNANLQAGLVRNPYVAGTTKGTVVQDFNKYVPYVAKSWDVSSDGLTYTFHLRPGLKSQVGNVITADDVKWSFERKWNSPLYAKSSWASFAGPDAITVIDKDTAAFKLTSAGFGQTFLGLLANLQGHIYDSTLLKQHATADDPYALNWAKSNSGWGLGPYEVSSQTPDQQMVLTANKNWALGTPKTKQITLRVVADAGTRASLVNTGAVDMAEGITPNDQAKLANSAAVTVPSVANPIEYADLTLVTNKAPFDNEKVRQAMAYATPYGQIISQIYQKRAVKMVGNINPSTKNYSTKGLPTYSYDPKKAKALLAAAGFPNGVSFTLSVSTATSDLIDAAVLVKSYAADAGFNITIDQETATAFSQTRSVASGQAIIYRNRAQVQTPTYATTTFFKPNNDPSNPSRWQDADNTTFQSTIAAAQAQKDPLSVEAGKEWEKAESTLLTSTPEIFIASIQPSQVYAKDVTGYTYRSENAIDFSNISVGG</sequence>
<protein>
    <recommendedName>
        <fullName evidence="5">Solute-binding protein family 5 domain-containing protein</fullName>
    </recommendedName>
</protein>
<accession>A0ABP8VZV7</accession>
<dbReference type="InterPro" id="IPR000914">
    <property type="entry name" value="SBP_5_dom"/>
</dbReference>
<dbReference type="Proteomes" id="UP001501295">
    <property type="component" value="Unassembled WGS sequence"/>
</dbReference>
<keyword evidence="3" id="KW-0813">Transport</keyword>
<evidence type="ECO:0000313" key="7">
    <source>
        <dbReference type="Proteomes" id="UP001501295"/>
    </source>
</evidence>
<dbReference type="EMBL" id="BAABLM010000003">
    <property type="protein sequence ID" value="GAA4675685.1"/>
    <property type="molecule type" value="Genomic_DNA"/>
</dbReference>
<comment type="similarity">
    <text evidence="2">Belongs to the bacterial solute-binding protein 5 family.</text>
</comment>
<dbReference type="PANTHER" id="PTHR30290:SF10">
    <property type="entry name" value="PERIPLASMIC OLIGOPEPTIDE-BINDING PROTEIN-RELATED"/>
    <property type="match status" value="1"/>
</dbReference>
<evidence type="ECO:0000259" key="5">
    <source>
        <dbReference type="Pfam" id="PF00496"/>
    </source>
</evidence>
<dbReference type="SUPFAM" id="SSF53850">
    <property type="entry name" value="Periplasmic binding protein-like II"/>
    <property type="match status" value="1"/>
</dbReference>
<organism evidence="6 7">
    <name type="scientific">Frondihabitans cladoniiphilus</name>
    <dbReference type="NCBI Taxonomy" id="715785"/>
    <lineage>
        <taxon>Bacteria</taxon>
        <taxon>Bacillati</taxon>
        <taxon>Actinomycetota</taxon>
        <taxon>Actinomycetes</taxon>
        <taxon>Micrococcales</taxon>
        <taxon>Microbacteriaceae</taxon>
        <taxon>Frondihabitans</taxon>
    </lineage>
</organism>
<dbReference type="PANTHER" id="PTHR30290">
    <property type="entry name" value="PERIPLASMIC BINDING COMPONENT OF ABC TRANSPORTER"/>
    <property type="match status" value="1"/>
</dbReference>
<dbReference type="RefSeq" id="WP_345375735.1">
    <property type="nucleotide sequence ID" value="NZ_BAABLM010000003.1"/>
</dbReference>
<evidence type="ECO:0000256" key="4">
    <source>
        <dbReference type="ARBA" id="ARBA00022729"/>
    </source>
</evidence>
<evidence type="ECO:0000256" key="1">
    <source>
        <dbReference type="ARBA" id="ARBA00004196"/>
    </source>
</evidence>
<dbReference type="Pfam" id="PF00496">
    <property type="entry name" value="SBP_bac_5"/>
    <property type="match status" value="1"/>
</dbReference>
<evidence type="ECO:0000256" key="3">
    <source>
        <dbReference type="ARBA" id="ARBA00022448"/>
    </source>
</evidence>
<keyword evidence="7" id="KW-1185">Reference proteome</keyword>
<keyword evidence="4" id="KW-0732">Signal</keyword>
<dbReference type="Gene3D" id="3.90.76.10">
    <property type="entry name" value="Dipeptide-binding Protein, Domain 1"/>
    <property type="match status" value="1"/>
</dbReference>
<proteinExistence type="inferred from homology"/>
<reference evidence="7" key="1">
    <citation type="journal article" date="2019" name="Int. J. Syst. Evol. Microbiol.">
        <title>The Global Catalogue of Microorganisms (GCM) 10K type strain sequencing project: providing services to taxonomists for standard genome sequencing and annotation.</title>
        <authorList>
            <consortium name="The Broad Institute Genomics Platform"/>
            <consortium name="The Broad Institute Genome Sequencing Center for Infectious Disease"/>
            <person name="Wu L."/>
            <person name="Ma J."/>
        </authorList>
    </citation>
    <scope>NUCLEOTIDE SEQUENCE [LARGE SCALE GENOMIC DNA]</scope>
    <source>
        <strain evidence="7">JCM 18956</strain>
    </source>
</reference>
<feature type="domain" description="Solute-binding protein family 5" evidence="5">
    <location>
        <begin position="119"/>
        <end position="487"/>
    </location>
</feature>
<evidence type="ECO:0000313" key="6">
    <source>
        <dbReference type="EMBL" id="GAA4675685.1"/>
    </source>
</evidence>
<dbReference type="Gene3D" id="3.40.190.10">
    <property type="entry name" value="Periplasmic binding protein-like II"/>
    <property type="match status" value="1"/>
</dbReference>
<name>A0ABP8VZV7_9MICO</name>
<gene>
    <name evidence="6" type="ORF">GCM10025780_20300</name>
</gene>
<comment type="caution">
    <text evidence="6">The sequence shown here is derived from an EMBL/GenBank/DDBJ whole genome shotgun (WGS) entry which is preliminary data.</text>
</comment>